<dbReference type="AlphaFoldDB" id="A0A815W5T8"/>
<name>A0A815W5T8_9BILA</name>
<proteinExistence type="predicted"/>
<evidence type="ECO:0000313" key="2">
    <source>
        <dbReference type="Proteomes" id="UP000663854"/>
    </source>
</evidence>
<sequence>MELIEADYKYLSLLVDYMTYEGVYKACNRFGLKTNASPLQKTNI</sequence>
<protein>
    <submittedName>
        <fullName evidence="1">Uncharacterized protein</fullName>
    </submittedName>
</protein>
<dbReference type="Proteomes" id="UP000663854">
    <property type="component" value="Unassembled WGS sequence"/>
</dbReference>
<organism evidence="1 2">
    <name type="scientific">Rotaria sordida</name>
    <dbReference type="NCBI Taxonomy" id="392033"/>
    <lineage>
        <taxon>Eukaryota</taxon>
        <taxon>Metazoa</taxon>
        <taxon>Spiralia</taxon>
        <taxon>Gnathifera</taxon>
        <taxon>Rotifera</taxon>
        <taxon>Eurotatoria</taxon>
        <taxon>Bdelloidea</taxon>
        <taxon>Philodinida</taxon>
        <taxon>Philodinidae</taxon>
        <taxon>Rotaria</taxon>
    </lineage>
</organism>
<evidence type="ECO:0000313" key="1">
    <source>
        <dbReference type="EMBL" id="CAF1536708.1"/>
    </source>
</evidence>
<gene>
    <name evidence="1" type="ORF">PYM288_LOCUS40504</name>
</gene>
<accession>A0A815W5T8</accession>
<dbReference type="EMBL" id="CAJNOH010012552">
    <property type="protein sequence ID" value="CAF1536708.1"/>
    <property type="molecule type" value="Genomic_DNA"/>
</dbReference>
<reference evidence="1" key="1">
    <citation type="submission" date="2021-02" db="EMBL/GenBank/DDBJ databases">
        <authorList>
            <person name="Nowell W R."/>
        </authorList>
    </citation>
    <scope>NUCLEOTIDE SEQUENCE</scope>
</reference>
<comment type="caution">
    <text evidence="1">The sequence shown here is derived from an EMBL/GenBank/DDBJ whole genome shotgun (WGS) entry which is preliminary data.</text>
</comment>
<feature type="non-terminal residue" evidence="1">
    <location>
        <position position="1"/>
    </location>
</feature>
<dbReference type="SUPFAM" id="SSF64484">
    <property type="entry name" value="beta and beta-prime subunits of DNA dependent RNA-polymerase"/>
    <property type="match status" value="1"/>
</dbReference>